<keyword evidence="4" id="KW-0238">DNA-binding</keyword>
<dbReference type="FunFam" id="1.10.10.60:FF:000060">
    <property type="entry name" value="MYB transcription factor"/>
    <property type="match status" value="1"/>
</dbReference>
<dbReference type="Gramene" id="Zm00001eb074810_T001">
    <property type="protein sequence ID" value="Zm00001eb074810_P001"/>
    <property type="gene ID" value="Zm00001eb074810"/>
</dbReference>
<dbReference type="AlphaFoldDB" id="A0A1D6E421"/>
<dbReference type="PANTHER" id="PTHR47996:SF5">
    <property type="entry name" value="TRANSCRIPTION FACTOR MYB58-RELATED"/>
    <property type="match status" value="1"/>
</dbReference>
<dbReference type="PROSITE" id="PS50090">
    <property type="entry name" value="MYB_LIKE"/>
    <property type="match status" value="2"/>
</dbReference>
<dbReference type="OMA" id="PAGWNMA"/>
<accession>A0A1D6E421</accession>
<reference evidence="11" key="3">
    <citation type="submission" date="2021-05" db="UniProtKB">
        <authorList>
            <consortium name="EnsemblPlants"/>
        </authorList>
    </citation>
    <scope>IDENTIFICATION</scope>
    <source>
        <strain evidence="11">cv. B73</strain>
    </source>
</reference>
<dbReference type="PANTHER" id="PTHR47996">
    <property type="entry name" value="TRANSCRIPTION FACTOR DUO1"/>
    <property type="match status" value="1"/>
</dbReference>
<evidence type="ECO:0000256" key="1">
    <source>
        <dbReference type="ARBA" id="ARBA00004123"/>
    </source>
</evidence>
<name>A0A1D6E421_MAIZE</name>
<dbReference type="Proteomes" id="UP000007305">
    <property type="component" value="Chromosome 2"/>
</dbReference>
<dbReference type="Pfam" id="PF00249">
    <property type="entry name" value="Myb_DNA-binding"/>
    <property type="match status" value="2"/>
</dbReference>
<evidence type="ECO:0000313" key="10">
    <source>
        <dbReference type="EMBL" id="ONM15268.1"/>
    </source>
</evidence>
<dbReference type="SMR" id="A0A1D6E421"/>
<sequence length="344" mass="37008">MARPPGGARRRGGGSGRRDAAGGCEAVRKGHWTAEEDGVLLEHVRVHGPRDWSFIRSKGLLPRTGKSCRLRWVNKLRPDLKTGCKFSAEEERVVLELQAQFGNKWARIATYLPGRTDNDVKNFWSTRQKRLARLLGTPIRRRQSSRSRSAKAPVASSLKSRPATVVKPSQVPCLDQVPLEGSSTGVHPCSAGAATPFMDAHSISAALAPYDWAGSGLASSDGALPLASDIHACSSSNAAALPPLLPFDQPPCTELGFPGLPAGWNMAPGFDNVGTMDHLAYQELLPVTQPAPMMLPFFGTEYLHGGAKAELPDAGPDYFFDDLPPDMFDSLDQPPRPLSPPATS</sequence>
<dbReference type="eggNOG" id="KOG0048">
    <property type="taxonomic scope" value="Eukaryota"/>
</dbReference>
<evidence type="ECO:0000259" key="8">
    <source>
        <dbReference type="PROSITE" id="PS50090"/>
    </source>
</evidence>
<keyword evidence="12" id="KW-1185">Reference proteome</keyword>
<feature type="region of interest" description="Disordered" evidence="7">
    <location>
        <begin position="1"/>
        <end position="23"/>
    </location>
</feature>
<feature type="region of interest" description="Disordered" evidence="7">
    <location>
        <begin position="321"/>
        <end position="344"/>
    </location>
</feature>
<evidence type="ECO:0000256" key="5">
    <source>
        <dbReference type="ARBA" id="ARBA00023163"/>
    </source>
</evidence>
<feature type="domain" description="Myb-like" evidence="8">
    <location>
        <begin position="24"/>
        <end position="76"/>
    </location>
</feature>
<evidence type="ECO:0000256" key="2">
    <source>
        <dbReference type="ARBA" id="ARBA00022737"/>
    </source>
</evidence>
<dbReference type="STRING" id="4577.A0A1D6E421"/>
<keyword evidence="3" id="KW-0805">Transcription regulation</keyword>
<evidence type="ECO:0000313" key="12">
    <source>
        <dbReference type="Proteomes" id="UP000007305"/>
    </source>
</evidence>
<evidence type="ECO:0000256" key="6">
    <source>
        <dbReference type="ARBA" id="ARBA00023242"/>
    </source>
</evidence>
<keyword evidence="5" id="KW-0804">Transcription</keyword>
<evidence type="ECO:0000256" key="3">
    <source>
        <dbReference type="ARBA" id="ARBA00023015"/>
    </source>
</evidence>
<dbReference type="CDD" id="cd00167">
    <property type="entry name" value="SANT"/>
    <property type="match status" value="2"/>
</dbReference>
<feature type="compositionally biased region" description="Pro residues" evidence="7">
    <location>
        <begin position="334"/>
        <end position="344"/>
    </location>
</feature>
<comment type="subcellular location">
    <subcellularLocation>
        <location evidence="1">Nucleus</location>
    </subcellularLocation>
</comment>
<dbReference type="SMART" id="SM00717">
    <property type="entry name" value="SANT"/>
    <property type="match status" value="2"/>
</dbReference>
<organism evidence="10">
    <name type="scientific">Zea mays</name>
    <name type="common">Maize</name>
    <dbReference type="NCBI Taxonomy" id="4577"/>
    <lineage>
        <taxon>Eukaryota</taxon>
        <taxon>Viridiplantae</taxon>
        <taxon>Streptophyta</taxon>
        <taxon>Embryophyta</taxon>
        <taxon>Tracheophyta</taxon>
        <taxon>Spermatophyta</taxon>
        <taxon>Magnoliopsida</taxon>
        <taxon>Liliopsida</taxon>
        <taxon>Poales</taxon>
        <taxon>Poaceae</taxon>
        <taxon>PACMAD clade</taxon>
        <taxon>Panicoideae</taxon>
        <taxon>Andropogonodae</taxon>
        <taxon>Andropogoneae</taxon>
        <taxon>Tripsacinae</taxon>
        <taxon>Zea</taxon>
    </lineage>
</organism>
<feature type="compositionally biased region" description="Basic residues" evidence="7">
    <location>
        <begin position="140"/>
        <end position="149"/>
    </location>
</feature>
<evidence type="ECO:0000259" key="9">
    <source>
        <dbReference type="PROSITE" id="PS51294"/>
    </source>
</evidence>
<dbReference type="GO" id="GO:0003677">
    <property type="term" value="F:DNA binding"/>
    <property type="evidence" value="ECO:0007669"/>
    <property type="project" value="UniProtKB-KW"/>
</dbReference>
<keyword evidence="6" id="KW-0539">Nucleus</keyword>
<dbReference type="PaxDb" id="4577-GRMZM2G105137_P01"/>
<feature type="domain" description="HTH myb-type" evidence="9">
    <location>
        <begin position="77"/>
        <end position="132"/>
    </location>
</feature>
<reference evidence="10 12" key="1">
    <citation type="submission" date="2015-12" db="EMBL/GenBank/DDBJ databases">
        <title>Update maize B73 reference genome by single molecule sequencing technologies.</title>
        <authorList>
            <consortium name="Maize Genome Sequencing Project"/>
            <person name="Ware D."/>
        </authorList>
    </citation>
    <scope>NUCLEOTIDE SEQUENCE [LARGE SCALE GENOMIC DNA]</scope>
    <source>
        <strain evidence="12">cv. B73</strain>
        <tissue evidence="10">Seedling</tissue>
    </source>
</reference>
<dbReference type="FunFam" id="1.10.10.60:FF:000351">
    <property type="entry name" value="Transcription factor GAMYB"/>
    <property type="match status" value="1"/>
</dbReference>
<protein>
    <submittedName>
        <fullName evidence="10">R2R3MYB-domain protein</fullName>
    </submittedName>
</protein>
<reference evidence="11" key="2">
    <citation type="submission" date="2019-07" db="EMBL/GenBank/DDBJ databases">
        <authorList>
            <person name="Seetharam A."/>
            <person name="Woodhouse M."/>
            <person name="Cannon E."/>
        </authorList>
    </citation>
    <scope>NUCLEOTIDE SEQUENCE [LARGE SCALE GENOMIC DNA]</scope>
    <source>
        <strain evidence="11">cv. B73</strain>
    </source>
</reference>
<dbReference type="ExpressionAtlas" id="A0A1D6E421">
    <property type="expression patterns" value="baseline"/>
</dbReference>
<feature type="domain" description="Myb-like" evidence="8">
    <location>
        <begin position="85"/>
        <end position="128"/>
    </location>
</feature>
<evidence type="ECO:0000256" key="7">
    <source>
        <dbReference type="SAM" id="MobiDB-lite"/>
    </source>
</evidence>
<feature type="domain" description="HTH myb-type" evidence="9">
    <location>
        <begin position="27"/>
        <end position="72"/>
    </location>
</feature>
<evidence type="ECO:0000256" key="4">
    <source>
        <dbReference type="ARBA" id="ARBA00023125"/>
    </source>
</evidence>
<dbReference type="PROSITE" id="PS51294">
    <property type="entry name" value="HTH_MYB"/>
    <property type="match status" value="2"/>
</dbReference>
<proteinExistence type="predicted"/>
<dbReference type="EMBL" id="CM007648">
    <property type="protein sequence ID" value="ONM15268.1"/>
    <property type="molecule type" value="Genomic_DNA"/>
</dbReference>
<dbReference type="InterPro" id="IPR009057">
    <property type="entry name" value="Homeodomain-like_sf"/>
</dbReference>
<dbReference type="SUPFAM" id="SSF46689">
    <property type="entry name" value="Homeodomain-like"/>
    <property type="match status" value="1"/>
</dbReference>
<dbReference type="InterPro" id="IPR001005">
    <property type="entry name" value="SANT/Myb"/>
</dbReference>
<dbReference type="Gene3D" id="1.10.10.60">
    <property type="entry name" value="Homeodomain-like"/>
    <property type="match status" value="2"/>
</dbReference>
<keyword evidence="2" id="KW-0677">Repeat</keyword>
<dbReference type="InterPro" id="IPR017930">
    <property type="entry name" value="Myb_dom"/>
</dbReference>
<dbReference type="GO" id="GO:0005634">
    <property type="term" value="C:nucleus"/>
    <property type="evidence" value="ECO:0007669"/>
    <property type="project" value="UniProtKB-SubCell"/>
</dbReference>
<feature type="region of interest" description="Disordered" evidence="7">
    <location>
        <begin position="140"/>
        <end position="161"/>
    </location>
</feature>
<evidence type="ECO:0000313" key="11">
    <source>
        <dbReference type="EnsemblPlants" id="Zm00001eb074810_P001"/>
    </source>
</evidence>
<dbReference type="EnsemblPlants" id="Zm00001eb074810_T001">
    <property type="protein sequence ID" value="Zm00001eb074810_P001"/>
    <property type="gene ID" value="Zm00001eb074810"/>
</dbReference>
<dbReference type="InterPro" id="IPR053106">
    <property type="entry name" value="Plant_Male-Germline_Reg_TFs"/>
</dbReference>
<gene>
    <name evidence="10" type="ORF">ZEAMMB73_Zm00001d002750</name>
</gene>